<feature type="domain" description="Thioesterase" evidence="3">
    <location>
        <begin position="42"/>
        <end position="116"/>
    </location>
</feature>
<protein>
    <submittedName>
        <fullName evidence="4">PaaI family thioesterase</fullName>
        <ecNumber evidence="4">3.1.2.-</ecNumber>
    </submittedName>
</protein>
<evidence type="ECO:0000313" key="4">
    <source>
        <dbReference type="EMBL" id="XDI07394.1"/>
    </source>
</evidence>
<dbReference type="NCBIfam" id="TIGR00369">
    <property type="entry name" value="unchar_dom_1"/>
    <property type="match status" value="1"/>
</dbReference>
<accession>A0AB39BM17</accession>
<dbReference type="InterPro" id="IPR003736">
    <property type="entry name" value="PAAI_dom"/>
</dbReference>
<dbReference type="PANTHER" id="PTHR43240:SF5">
    <property type="entry name" value="1,4-DIHYDROXY-2-NAPHTHOYL-COA THIOESTERASE 1"/>
    <property type="match status" value="1"/>
</dbReference>
<name>A0AB39BM17_9MICO</name>
<dbReference type="RefSeq" id="WP_368499763.1">
    <property type="nucleotide sequence ID" value="NZ_CP162511.1"/>
</dbReference>
<dbReference type="InterPro" id="IPR029069">
    <property type="entry name" value="HotDog_dom_sf"/>
</dbReference>
<dbReference type="SUPFAM" id="SSF54637">
    <property type="entry name" value="Thioesterase/thiol ester dehydrase-isomerase"/>
    <property type="match status" value="1"/>
</dbReference>
<dbReference type="GO" id="GO:0061522">
    <property type="term" value="F:1,4-dihydroxy-2-naphthoyl-CoA thioesterase activity"/>
    <property type="evidence" value="ECO:0007669"/>
    <property type="project" value="TreeGrafter"/>
</dbReference>
<dbReference type="EC" id="3.1.2.-" evidence="4"/>
<reference evidence="4" key="1">
    <citation type="submission" date="2024-05" db="EMBL/GenBank/DDBJ databases">
        <title>Herbiconiux sp. A18JL235.</title>
        <authorList>
            <person name="Zhang G."/>
        </authorList>
    </citation>
    <scope>NUCLEOTIDE SEQUENCE</scope>
    <source>
        <strain evidence="4">A18JL235</strain>
    </source>
</reference>
<dbReference type="EMBL" id="CP162511">
    <property type="protein sequence ID" value="XDI07394.1"/>
    <property type="molecule type" value="Genomic_DNA"/>
</dbReference>
<gene>
    <name evidence="4" type="ORF">ABFY20_09820</name>
</gene>
<evidence type="ECO:0000259" key="3">
    <source>
        <dbReference type="Pfam" id="PF03061"/>
    </source>
</evidence>
<dbReference type="GO" id="GO:0005829">
    <property type="term" value="C:cytosol"/>
    <property type="evidence" value="ECO:0007669"/>
    <property type="project" value="TreeGrafter"/>
</dbReference>
<dbReference type="Gene3D" id="3.10.129.10">
    <property type="entry name" value="Hotdog Thioesterase"/>
    <property type="match status" value="1"/>
</dbReference>
<evidence type="ECO:0000256" key="1">
    <source>
        <dbReference type="ARBA" id="ARBA00008324"/>
    </source>
</evidence>
<dbReference type="InterPro" id="IPR006683">
    <property type="entry name" value="Thioestr_dom"/>
</dbReference>
<proteinExistence type="inferred from homology"/>
<dbReference type="AlphaFoldDB" id="A0AB39BM17"/>
<comment type="similarity">
    <text evidence="1">Belongs to the thioesterase PaaI family.</text>
</comment>
<dbReference type="Pfam" id="PF03061">
    <property type="entry name" value="4HBT"/>
    <property type="match status" value="1"/>
</dbReference>
<evidence type="ECO:0000256" key="2">
    <source>
        <dbReference type="ARBA" id="ARBA00022801"/>
    </source>
</evidence>
<sequence>MEVFGYRGIGALAERMGIEFLELSAERSVARMPVEGNTQPLGLVHGGAYVVLAESLGSTAANLHAGPTKVAMGIEINASHSGSATSGWVIGTCTSIHLGKSLATHQIEVDDENGRRLSTIRITNIIKDRRPNQTFESK</sequence>
<keyword evidence="2 4" id="KW-0378">Hydrolase</keyword>
<organism evidence="4">
    <name type="scientific">Herbiconiux sp. A18JL235</name>
    <dbReference type="NCBI Taxonomy" id="3152363"/>
    <lineage>
        <taxon>Bacteria</taxon>
        <taxon>Bacillati</taxon>
        <taxon>Actinomycetota</taxon>
        <taxon>Actinomycetes</taxon>
        <taxon>Micrococcales</taxon>
        <taxon>Microbacteriaceae</taxon>
        <taxon>Herbiconiux</taxon>
    </lineage>
</organism>
<dbReference type="PANTHER" id="PTHR43240">
    <property type="entry name" value="1,4-DIHYDROXY-2-NAPHTHOYL-COA THIOESTERASE 1"/>
    <property type="match status" value="1"/>
</dbReference>
<dbReference type="CDD" id="cd03443">
    <property type="entry name" value="PaaI_thioesterase"/>
    <property type="match status" value="1"/>
</dbReference>